<dbReference type="InterPro" id="IPR036505">
    <property type="entry name" value="Amidase/PGRP_sf"/>
</dbReference>
<sequence>MNVAEIQRALLARGYDLGQSGQARDGADGEFGPKTRAAVLAELARHPGYLAPGAAPSAWSDSRLIVAAEQLILCLAGIPTGTVDGIAGALTRIAREAWAKRVAGGTPVLPARPVLRPVHTLVWHCTATPEGKEFPVAQIDAMHRARGFAQIGYHKLVHLDGTVSEGRPEHLAGAHVEGHNTGTLGYAYVGGVDANGRPKDTRTAEQMQAMIRLTRETIARYRLRAVMGHRDFSPDRDGDGIVEPHEWVKVCPCFNAIAEYGALLNEAA</sequence>
<keyword evidence="4" id="KW-0378">Hydrolase</keyword>
<feature type="domain" description="Peptidoglycan recognition protein family" evidence="3">
    <location>
        <begin position="90"/>
        <end position="233"/>
    </location>
</feature>
<name>A0A7W6IJH2_9HYPH</name>
<dbReference type="SMART" id="SM00701">
    <property type="entry name" value="PGRP"/>
    <property type="match status" value="1"/>
</dbReference>
<dbReference type="Proteomes" id="UP000519439">
    <property type="component" value="Unassembled WGS sequence"/>
</dbReference>
<evidence type="ECO:0000259" key="2">
    <source>
        <dbReference type="SMART" id="SM00644"/>
    </source>
</evidence>
<comment type="caution">
    <text evidence="4">The sequence shown here is derived from an EMBL/GenBank/DDBJ whole genome shotgun (WGS) entry which is preliminary data.</text>
</comment>
<dbReference type="GO" id="GO:0008745">
    <property type="term" value="F:N-acetylmuramoyl-L-alanine amidase activity"/>
    <property type="evidence" value="ECO:0007669"/>
    <property type="project" value="InterPro"/>
</dbReference>
<dbReference type="InterPro" id="IPR006619">
    <property type="entry name" value="PGRP_domain_met/bac"/>
</dbReference>
<dbReference type="PROSITE" id="PS00018">
    <property type="entry name" value="EF_HAND_1"/>
    <property type="match status" value="1"/>
</dbReference>
<dbReference type="SMART" id="SM00644">
    <property type="entry name" value="Ami_2"/>
    <property type="match status" value="1"/>
</dbReference>
<dbReference type="InterPro" id="IPR002502">
    <property type="entry name" value="Amidase_domain"/>
</dbReference>
<evidence type="ECO:0000259" key="3">
    <source>
        <dbReference type="SMART" id="SM00701"/>
    </source>
</evidence>
<keyword evidence="5" id="KW-1185">Reference proteome</keyword>
<dbReference type="GO" id="GO:0009253">
    <property type="term" value="P:peptidoglycan catabolic process"/>
    <property type="evidence" value="ECO:0007669"/>
    <property type="project" value="InterPro"/>
</dbReference>
<dbReference type="Pfam" id="PF01510">
    <property type="entry name" value="Amidase_2"/>
    <property type="match status" value="1"/>
</dbReference>
<dbReference type="EMBL" id="JACIDC010000018">
    <property type="protein sequence ID" value="MBB4041995.1"/>
    <property type="molecule type" value="Genomic_DNA"/>
</dbReference>
<accession>A0A7W6IJH2</accession>
<gene>
    <name evidence="4" type="ORF">GGR34_003680</name>
</gene>
<dbReference type="RefSeq" id="WP_084020902.1">
    <property type="nucleotide sequence ID" value="NZ_JACIDC010000018.1"/>
</dbReference>
<evidence type="ECO:0000313" key="5">
    <source>
        <dbReference type="Proteomes" id="UP000519439"/>
    </source>
</evidence>
<dbReference type="InterPro" id="IPR015510">
    <property type="entry name" value="PGRP"/>
</dbReference>
<dbReference type="AlphaFoldDB" id="A0A7W6IJH2"/>
<evidence type="ECO:0000313" key="4">
    <source>
        <dbReference type="EMBL" id="MBB4041995.1"/>
    </source>
</evidence>
<feature type="domain" description="N-acetylmuramoyl-L-alanine amidase" evidence="2">
    <location>
        <begin position="106"/>
        <end position="241"/>
    </location>
</feature>
<dbReference type="PANTHER" id="PTHR11022">
    <property type="entry name" value="PEPTIDOGLYCAN RECOGNITION PROTEIN"/>
    <property type="match status" value="1"/>
</dbReference>
<comment type="similarity">
    <text evidence="1">Belongs to the N-acetylmuramoyl-L-alanine amidase 2 family.</text>
</comment>
<dbReference type="GO" id="GO:0008270">
    <property type="term" value="F:zinc ion binding"/>
    <property type="evidence" value="ECO:0007669"/>
    <property type="project" value="InterPro"/>
</dbReference>
<organism evidence="4 5">
    <name type="scientific">Microvirga flocculans</name>
    <dbReference type="NCBI Taxonomy" id="217168"/>
    <lineage>
        <taxon>Bacteria</taxon>
        <taxon>Pseudomonadati</taxon>
        <taxon>Pseudomonadota</taxon>
        <taxon>Alphaproteobacteria</taxon>
        <taxon>Hyphomicrobiales</taxon>
        <taxon>Methylobacteriaceae</taxon>
        <taxon>Microvirga</taxon>
    </lineage>
</organism>
<dbReference type="CDD" id="cd06583">
    <property type="entry name" value="PGRP"/>
    <property type="match status" value="1"/>
</dbReference>
<dbReference type="Gene3D" id="3.40.80.10">
    <property type="entry name" value="Peptidoglycan recognition protein-like"/>
    <property type="match status" value="1"/>
</dbReference>
<evidence type="ECO:0000256" key="1">
    <source>
        <dbReference type="ARBA" id="ARBA00007553"/>
    </source>
</evidence>
<dbReference type="InterPro" id="IPR018247">
    <property type="entry name" value="EF_Hand_1_Ca_BS"/>
</dbReference>
<protein>
    <submittedName>
        <fullName evidence="4">Peptidoglycan hydrolase-like protein with peptidoglycan-binding domain</fullName>
    </submittedName>
</protein>
<dbReference type="PANTHER" id="PTHR11022:SF41">
    <property type="entry name" value="PEPTIDOGLYCAN-RECOGNITION PROTEIN LC-RELATED"/>
    <property type="match status" value="1"/>
</dbReference>
<dbReference type="InterPro" id="IPR036366">
    <property type="entry name" value="PGBDSf"/>
</dbReference>
<dbReference type="Gene3D" id="1.10.101.10">
    <property type="entry name" value="PGBD-like superfamily/PGBD"/>
    <property type="match status" value="1"/>
</dbReference>
<reference evidence="4 5" key="1">
    <citation type="submission" date="2020-08" db="EMBL/GenBank/DDBJ databases">
        <title>Genomic Encyclopedia of Type Strains, Phase IV (KMG-IV): sequencing the most valuable type-strain genomes for metagenomic binning, comparative biology and taxonomic classification.</title>
        <authorList>
            <person name="Goeker M."/>
        </authorList>
    </citation>
    <scope>NUCLEOTIDE SEQUENCE [LARGE SCALE GENOMIC DNA]</scope>
    <source>
        <strain evidence="4 5">DSM 15743</strain>
    </source>
</reference>
<dbReference type="SUPFAM" id="SSF55846">
    <property type="entry name" value="N-acetylmuramoyl-L-alanine amidase-like"/>
    <property type="match status" value="1"/>
</dbReference>
<proteinExistence type="inferred from homology"/>